<dbReference type="InterPro" id="IPR029060">
    <property type="entry name" value="PIN-like_dom_sf"/>
</dbReference>
<reference evidence="2 3" key="1">
    <citation type="journal article" date="2016" name="Front. Microbiol.">
        <title>Single-Cell (Meta-)Genomics of a Dimorphic Candidatus Thiomargarita nelsonii Reveals Genomic Plasticity.</title>
        <authorList>
            <person name="Flood B.E."/>
            <person name="Fliss P."/>
            <person name="Jones D.S."/>
            <person name="Dick G.J."/>
            <person name="Jain S."/>
            <person name="Kaster A.K."/>
            <person name="Winkel M."/>
            <person name="Mussmann M."/>
            <person name="Bailey J."/>
        </authorList>
    </citation>
    <scope>NUCLEOTIDE SEQUENCE [LARGE SCALE GENOMIC DNA]</scope>
    <source>
        <strain evidence="2">Hydrate Ridge</strain>
    </source>
</reference>
<dbReference type="EMBL" id="JSZA02000098">
    <property type="protein sequence ID" value="KHD06011.1"/>
    <property type="molecule type" value="Genomic_DNA"/>
</dbReference>
<dbReference type="SUPFAM" id="SSF88723">
    <property type="entry name" value="PIN domain-like"/>
    <property type="match status" value="1"/>
</dbReference>
<organism evidence="2 3">
    <name type="scientific">Candidatus Thiomargarita nelsonii</name>
    <dbReference type="NCBI Taxonomy" id="1003181"/>
    <lineage>
        <taxon>Bacteria</taxon>
        <taxon>Pseudomonadati</taxon>
        <taxon>Pseudomonadota</taxon>
        <taxon>Gammaproteobacteria</taxon>
        <taxon>Thiotrichales</taxon>
        <taxon>Thiotrichaceae</taxon>
        <taxon>Thiomargarita</taxon>
    </lineage>
</organism>
<gene>
    <name evidence="2" type="ORF">PN36_21595</name>
</gene>
<evidence type="ECO:0000313" key="2">
    <source>
        <dbReference type="EMBL" id="KHD06011.1"/>
    </source>
</evidence>
<feature type="domain" description="PIN" evidence="1">
    <location>
        <begin position="3"/>
        <end position="99"/>
    </location>
</feature>
<dbReference type="InterPro" id="IPR044153">
    <property type="entry name" value="PIN_Pae0151-like"/>
</dbReference>
<dbReference type="Pfam" id="PF01850">
    <property type="entry name" value="PIN"/>
    <property type="match status" value="1"/>
</dbReference>
<dbReference type="Proteomes" id="UP000030428">
    <property type="component" value="Unassembled WGS sequence"/>
</dbReference>
<evidence type="ECO:0000313" key="3">
    <source>
        <dbReference type="Proteomes" id="UP000030428"/>
    </source>
</evidence>
<dbReference type="Gene3D" id="3.40.50.1010">
    <property type="entry name" value="5'-nuclease"/>
    <property type="match status" value="1"/>
</dbReference>
<accession>A0A0A6RQ62</accession>
<dbReference type="InterPro" id="IPR002716">
    <property type="entry name" value="PIN_dom"/>
</dbReference>
<protein>
    <recommendedName>
        <fullName evidence="1">PIN domain-containing protein</fullName>
    </recommendedName>
</protein>
<name>A0A0A6RQ62_9GAMM</name>
<comment type="caution">
    <text evidence="2">The sequence shown here is derived from an EMBL/GenBank/DDBJ whole genome shotgun (WGS) entry which is preliminary data.</text>
</comment>
<evidence type="ECO:0000259" key="1">
    <source>
        <dbReference type="Pfam" id="PF01850"/>
    </source>
</evidence>
<dbReference type="AlphaFoldDB" id="A0A0A6RQ62"/>
<keyword evidence="3" id="KW-1185">Reference proteome</keyword>
<proteinExistence type="predicted"/>
<dbReference type="CDD" id="cd09873">
    <property type="entry name" value="PIN_Pae0151-like"/>
    <property type="match status" value="1"/>
</dbReference>
<sequence length="116" mass="12905">MKNILAPDLTCYELISVLTQADIPLSEVKEHLLFFEELVENGVPTIVPYSFEILNKASEIASIDTKGQGYISSFDATFHALALLMNAVFITADESHYRKTNDLVGSIVLLENFYSS</sequence>